<gene>
    <name evidence="2" type="ORF">J5474_14465</name>
</gene>
<accession>A0A940MS48</accession>
<protein>
    <submittedName>
        <fullName evidence="2">Uncharacterized protein</fullName>
    </submittedName>
</protein>
<keyword evidence="1" id="KW-0732">Signal</keyword>
<keyword evidence="3" id="KW-1185">Reference proteome</keyword>
<dbReference type="RefSeq" id="WP_209361636.1">
    <property type="nucleotide sequence ID" value="NZ_JAGISH010000008.1"/>
</dbReference>
<evidence type="ECO:0000313" key="2">
    <source>
        <dbReference type="EMBL" id="MBP0483683.1"/>
    </source>
</evidence>
<evidence type="ECO:0000256" key="1">
    <source>
        <dbReference type="SAM" id="SignalP"/>
    </source>
</evidence>
<dbReference type="AlphaFoldDB" id="A0A940MS48"/>
<feature type="chain" id="PRO_5037313120" evidence="1">
    <location>
        <begin position="18"/>
        <end position="151"/>
    </location>
</feature>
<feature type="signal peptide" evidence="1">
    <location>
        <begin position="1"/>
        <end position="17"/>
    </location>
</feature>
<name>A0A940MS48_9RHOB</name>
<dbReference type="EMBL" id="JAGISH010000008">
    <property type="protein sequence ID" value="MBP0483683.1"/>
    <property type="molecule type" value="Genomic_DNA"/>
</dbReference>
<comment type="caution">
    <text evidence="2">The sequence shown here is derived from an EMBL/GenBank/DDBJ whole genome shotgun (WGS) entry which is preliminary data.</text>
</comment>
<sequence>MFRILAAIGLIAAPAAAQEGLAPTVMDCDWQSSAQFVAEPWEANTRTFANGRTRLALIDTVEPVGGWAWLMILSPPHDELGFRQCRMVGNNGMGFSRLDFDMLSADYDPARGLIFDVPAGWYMDGTDDDPWQWIRITLNQLTGDIAIEVPH</sequence>
<dbReference type="Proteomes" id="UP000675940">
    <property type="component" value="Unassembled WGS sequence"/>
</dbReference>
<proteinExistence type="predicted"/>
<organism evidence="2 3">
    <name type="scientific">Sagittula salina</name>
    <dbReference type="NCBI Taxonomy" id="2820268"/>
    <lineage>
        <taxon>Bacteria</taxon>
        <taxon>Pseudomonadati</taxon>
        <taxon>Pseudomonadota</taxon>
        <taxon>Alphaproteobacteria</taxon>
        <taxon>Rhodobacterales</taxon>
        <taxon>Roseobacteraceae</taxon>
        <taxon>Sagittula</taxon>
    </lineage>
</organism>
<reference evidence="2" key="1">
    <citation type="submission" date="2021-03" db="EMBL/GenBank/DDBJ databases">
        <title>Sagittula salina sp. nov. strain M10.9X isolated from the marine waste.</title>
        <authorList>
            <person name="Satari L."/>
            <person name="Molina-Menor E."/>
            <person name="Vidal-Verdu A."/>
            <person name="Pascual J."/>
            <person name="Pereto J."/>
            <person name="Porcar M."/>
        </authorList>
    </citation>
    <scope>NUCLEOTIDE SEQUENCE</scope>
    <source>
        <strain evidence="2">M10.9X</strain>
    </source>
</reference>
<evidence type="ECO:0000313" key="3">
    <source>
        <dbReference type="Proteomes" id="UP000675940"/>
    </source>
</evidence>